<accession>A0ACA9M9C1</accession>
<evidence type="ECO:0000313" key="1">
    <source>
        <dbReference type="EMBL" id="CAG8577397.1"/>
    </source>
</evidence>
<dbReference type="EMBL" id="CAJVPT010011186">
    <property type="protein sequence ID" value="CAG8577397.1"/>
    <property type="molecule type" value="Genomic_DNA"/>
</dbReference>
<keyword evidence="2" id="KW-1185">Reference proteome</keyword>
<sequence length="923" mass="101385">MAVEDSTLTNSNVAADVKKIVLLKRNPNTTISNSNSQTSIGNNTLVSSIDLTQTPCRSNSSSPNLDIELTPEQSANLSEIDLNTGLDGFLLAALKNPKDRLFLLKLDREMERFINDKRPILRFSDLLEQEEEKPEKSVKIMRRQQINTQKLRSAGDSDSNSEGERKILTIEEREAAYIKARARIFNGESEQDENEGAINSSVINPNILNINNNEQQNNESASSSKTKNTLQNKVANVNNNNKNGKPSQQLNKPVGNNKNSNKNSANNTKTRQQQSARSQTFNYNPPMDRSMFLSKQGRPIGNFSGPPPMMHPYGPPFFNGHINMYDVNMVPIQPPILPPDMQVCHPMGNPYMNMPHEWNPTLPGPYNRPGVRSVWGTESFNAPPEMGGNPSLFNHQQNNATSFLPPRPSAQNEVRPQVHNNLKHLNQYPPPHYPQSHGSSYSENNPVANAPVSPMDNKSNKSPSNSPGSPMSQSGFDSSNSIWANKGQWNNVSSGEDGKSNSERQLDQKRSNSRSSTHVSSSQQREVPLFNPVWNNSSDSHAMNVFNSSSQSSTDYSTQNAPGVTLVHPQMYHGIVPPMSGPRRNNSGNHMIPPPMHQEYVNNVQRFPPMTGFPTQSAPPNVTGAIRPPKSSELFDPNNPPVSPSQNTNSSTTASSQISASQPSSTSTLSPLSSRPMSHTSSKSTSVPINKTSTSPWTGTSTGSKVASLPQNSNNANSRRKNATESTNNSNSNAVLDGTMMRSLSISSNSSQQGRTHHRPPSTSPSGNGKKKESGLLFDYSMQVPYEGVKPSEASEPPQPNHIIELYDFSESDDLMDITFSNATIKQISPQSNSPGKRPTILAIFKNAREANQARQNYKGVRFKTKMWEPLVKNGGNINPLIPAGEQSSNSSLSNKTNIEDSYEKHHQDLMNATHGLPLNGKQ</sequence>
<dbReference type="Proteomes" id="UP000789525">
    <property type="component" value="Unassembled WGS sequence"/>
</dbReference>
<reference evidence="1" key="1">
    <citation type="submission" date="2021-06" db="EMBL/GenBank/DDBJ databases">
        <authorList>
            <person name="Kallberg Y."/>
            <person name="Tangrot J."/>
            <person name="Rosling A."/>
        </authorList>
    </citation>
    <scope>NUCLEOTIDE SEQUENCE</scope>
    <source>
        <strain evidence="1">CL356</strain>
    </source>
</reference>
<organism evidence="1 2">
    <name type="scientific">Acaulospora colombiana</name>
    <dbReference type="NCBI Taxonomy" id="27376"/>
    <lineage>
        <taxon>Eukaryota</taxon>
        <taxon>Fungi</taxon>
        <taxon>Fungi incertae sedis</taxon>
        <taxon>Mucoromycota</taxon>
        <taxon>Glomeromycotina</taxon>
        <taxon>Glomeromycetes</taxon>
        <taxon>Diversisporales</taxon>
        <taxon>Acaulosporaceae</taxon>
        <taxon>Acaulospora</taxon>
    </lineage>
</organism>
<proteinExistence type="predicted"/>
<name>A0ACA9M9C1_9GLOM</name>
<gene>
    <name evidence="1" type="ORF">ACOLOM_LOCUS5840</name>
</gene>
<comment type="caution">
    <text evidence="1">The sequence shown here is derived from an EMBL/GenBank/DDBJ whole genome shotgun (WGS) entry which is preliminary data.</text>
</comment>
<protein>
    <submittedName>
        <fullName evidence="1">3108_t:CDS:1</fullName>
    </submittedName>
</protein>
<evidence type="ECO:0000313" key="2">
    <source>
        <dbReference type="Proteomes" id="UP000789525"/>
    </source>
</evidence>